<dbReference type="PANTHER" id="PTHR10758:SF1">
    <property type="entry name" value="COP9 SIGNALOSOME COMPLEX SUBUNIT 3"/>
    <property type="match status" value="1"/>
</dbReference>
<dbReference type="Pfam" id="PF01399">
    <property type="entry name" value="PCI"/>
    <property type="match status" value="1"/>
</dbReference>
<keyword evidence="7" id="KW-0539">Nucleus</keyword>
<dbReference type="InterPro" id="IPR036390">
    <property type="entry name" value="WH_DNA-bd_sf"/>
</dbReference>
<dbReference type="FunFam" id="1.25.40.570:FF:000008">
    <property type="entry name" value="COP9 signalosome complex subunit 3"/>
    <property type="match status" value="1"/>
</dbReference>
<dbReference type="FunFam" id="1.10.10.10:FF:000354">
    <property type="entry name" value="COP9 signalosome complex subunit 3"/>
    <property type="match status" value="1"/>
</dbReference>
<dbReference type="Pfam" id="PF22788">
    <property type="entry name" value="COP9_hel_rpt"/>
    <property type="match status" value="2"/>
</dbReference>
<comment type="subcellular location">
    <subcellularLocation>
        <location evidence="2">Cytoplasm</location>
    </subcellularLocation>
    <subcellularLocation>
        <location evidence="1">Nucleus</location>
    </subcellularLocation>
</comment>
<evidence type="ECO:0000256" key="3">
    <source>
        <dbReference type="ARBA" id="ARBA00007084"/>
    </source>
</evidence>
<evidence type="ECO:0000313" key="10">
    <source>
        <dbReference type="Proteomes" id="UP001642360"/>
    </source>
</evidence>
<evidence type="ECO:0000256" key="1">
    <source>
        <dbReference type="ARBA" id="ARBA00004123"/>
    </source>
</evidence>
<feature type="domain" description="PCI" evidence="8">
    <location>
        <begin position="249"/>
        <end position="418"/>
    </location>
</feature>
<accession>A0ABC8SXR0</accession>
<dbReference type="Gene3D" id="1.25.40.570">
    <property type="match status" value="1"/>
</dbReference>
<keyword evidence="10" id="KW-1185">Reference proteome</keyword>
<keyword evidence="5" id="KW-0963">Cytoplasm</keyword>
<evidence type="ECO:0000256" key="5">
    <source>
        <dbReference type="ARBA" id="ARBA00022490"/>
    </source>
</evidence>
<name>A0ABC8SXR0_9AQUA</name>
<dbReference type="GO" id="GO:0005737">
    <property type="term" value="C:cytoplasm"/>
    <property type="evidence" value="ECO:0007669"/>
    <property type="project" value="UniProtKB-SubCell"/>
</dbReference>
<dbReference type="InterPro" id="IPR000717">
    <property type="entry name" value="PCI_dom"/>
</dbReference>
<evidence type="ECO:0000256" key="7">
    <source>
        <dbReference type="ARBA" id="ARBA00023242"/>
    </source>
</evidence>
<evidence type="ECO:0000259" key="8">
    <source>
        <dbReference type="PROSITE" id="PS50250"/>
    </source>
</evidence>
<proteinExistence type="inferred from homology"/>
<gene>
    <name evidence="9" type="ORF">ILEXP_LOCUS30532</name>
</gene>
<organism evidence="9 10">
    <name type="scientific">Ilex paraguariensis</name>
    <name type="common">yerba mate</name>
    <dbReference type="NCBI Taxonomy" id="185542"/>
    <lineage>
        <taxon>Eukaryota</taxon>
        <taxon>Viridiplantae</taxon>
        <taxon>Streptophyta</taxon>
        <taxon>Embryophyta</taxon>
        <taxon>Tracheophyta</taxon>
        <taxon>Spermatophyta</taxon>
        <taxon>Magnoliopsida</taxon>
        <taxon>eudicotyledons</taxon>
        <taxon>Gunneridae</taxon>
        <taxon>Pentapetalae</taxon>
        <taxon>asterids</taxon>
        <taxon>campanulids</taxon>
        <taxon>Aquifoliales</taxon>
        <taxon>Aquifoliaceae</taxon>
        <taxon>Ilex</taxon>
    </lineage>
</organism>
<dbReference type="AlphaFoldDB" id="A0ABC8SXR0"/>
<dbReference type="InterPro" id="IPR055089">
    <property type="entry name" value="COP9_N"/>
</dbReference>
<comment type="similarity">
    <text evidence="3">Belongs to the CSN3 family.</text>
</comment>
<dbReference type="EMBL" id="CAUOFW020003725">
    <property type="protein sequence ID" value="CAK9161710.1"/>
    <property type="molecule type" value="Genomic_DNA"/>
</dbReference>
<dbReference type="PROSITE" id="PS50250">
    <property type="entry name" value="PCI"/>
    <property type="match status" value="1"/>
</dbReference>
<evidence type="ECO:0000256" key="4">
    <source>
        <dbReference type="ARBA" id="ARBA00014878"/>
    </source>
</evidence>
<evidence type="ECO:0000256" key="2">
    <source>
        <dbReference type="ARBA" id="ARBA00004496"/>
    </source>
</evidence>
<dbReference type="InterPro" id="IPR050756">
    <property type="entry name" value="CSN3"/>
</dbReference>
<dbReference type="SUPFAM" id="SSF46785">
    <property type="entry name" value="Winged helix' DNA-binding domain"/>
    <property type="match status" value="1"/>
</dbReference>
<keyword evidence="6" id="KW-0736">Signalosome</keyword>
<dbReference type="SMART" id="SM00088">
    <property type="entry name" value="PINT"/>
    <property type="match status" value="1"/>
</dbReference>
<dbReference type="Proteomes" id="UP001642360">
    <property type="component" value="Unassembled WGS sequence"/>
</dbReference>
<evidence type="ECO:0000313" key="9">
    <source>
        <dbReference type="EMBL" id="CAK9161710.1"/>
    </source>
</evidence>
<reference evidence="9 10" key="1">
    <citation type="submission" date="2024-02" db="EMBL/GenBank/DDBJ databases">
        <authorList>
            <person name="Vignale AGUSTIN F."/>
            <person name="Sosa J E."/>
            <person name="Modenutti C."/>
        </authorList>
    </citation>
    <scope>NUCLEOTIDE SEQUENCE [LARGE SCALE GENOMIC DNA]</scope>
</reference>
<protein>
    <recommendedName>
        <fullName evidence="4">COP9 signalosome complex subunit 3</fullName>
    </recommendedName>
</protein>
<comment type="caution">
    <text evidence="9">The sequence shown here is derived from an EMBL/GenBank/DDBJ whole genome shotgun (WGS) entry which is preliminary data.</text>
</comment>
<sequence length="481" mass="54823">MNSVESLVAQIQGLSSSPEDITHLHTFLKQSEELLQSESSRFASFLPELDPSKHSLGYLYILEPCTAAPISKEQANEMVVSIARFISECAVEQIRLVPDKFISVCKRFKDQVMLLEAPMRGVAPLLTAVRKLQTSSEQLTSLHPDFLLLCLLAKCYKTGLCILEDNLFEVDQPRDFFLYCYYGGMICIGQKRYRKALELLHNVVTAPMSTLNAISVEAYKKYMLVSLIHLGQLQKAKNMRGMICIGQKRYRKALELLHNVVTAPMSTLNAISVEAYKKYMLVSLIHLGQFFLSFPKYTSSVAQRNLKNICQPYLELANSYSTGKISELETFVQTNTEKFEIDNNLGLVKQVVSSMYKRNIQRLTQTYLTLSLQDIANTVQLNSPKEAEMHVLQMIQDGEIYATINQKDGMVRFLEDPEQYKSCEMIEHIDSSIQRVMSLSKKLTAMDELLSSDPLYLAKAGRERQRFDFDDFDPVPQKYLI</sequence>
<evidence type="ECO:0000256" key="6">
    <source>
        <dbReference type="ARBA" id="ARBA00022790"/>
    </source>
</evidence>
<dbReference type="PANTHER" id="PTHR10758">
    <property type="entry name" value="26S PROTEASOME NON-ATPASE REGULATORY SUBUNIT 3/COP9 SIGNALOSOME COMPLEX SUBUNIT 3"/>
    <property type="match status" value="1"/>
</dbReference>
<dbReference type="GO" id="GO:0008180">
    <property type="term" value="C:COP9 signalosome"/>
    <property type="evidence" value="ECO:0007669"/>
    <property type="project" value="UniProtKB-KW"/>
</dbReference>